<gene>
    <name evidence="2" type="ORF">AWJ07_00540</name>
</gene>
<name>A0A106C2M4_SHEFR</name>
<protein>
    <submittedName>
        <fullName evidence="2">Uncharacterized protein</fullName>
    </submittedName>
</protein>
<keyword evidence="1" id="KW-1133">Transmembrane helix</keyword>
<reference evidence="2 3" key="1">
    <citation type="submission" date="2016-01" db="EMBL/GenBank/DDBJ databases">
        <title>Draft genome of the antarctic isolate Shewanella frigidimarina Ag06-30.</title>
        <authorList>
            <person name="Parmeciano Di Noto G."/>
            <person name="Vazquez S."/>
            <person name="Mac Cormack W."/>
            <person name="Iriarte A."/>
            <person name="Quiroga C."/>
        </authorList>
    </citation>
    <scope>NUCLEOTIDE SEQUENCE [LARGE SCALE GENOMIC DNA]</scope>
    <source>
        <strain evidence="2 3">Ag06-30</strain>
    </source>
</reference>
<keyword evidence="1" id="KW-0812">Transmembrane</keyword>
<evidence type="ECO:0000313" key="2">
    <source>
        <dbReference type="EMBL" id="KVX03104.1"/>
    </source>
</evidence>
<proteinExistence type="predicted"/>
<comment type="caution">
    <text evidence="2">The sequence shown here is derived from an EMBL/GenBank/DDBJ whole genome shotgun (WGS) entry which is preliminary data.</text>
</comment>
<feature type="transmembrane region" description="Helical" evidence="1">
    <location>
        <begin position="15"/>
        <end position="32"/>
    </location>
</feature>
<evidence type="ECO:0000256" key="1">
    <source>
        <dbReference type="SAM" id="Phobius"/>
    </source>
</evidence>
<accession>A0A106C2M4</accession>
<dbReference type="EMBL" id="LRDC01000001">
    <property type="protein sequence ID" value="KVX03104.1"/>
    <property type="molecule type" value="Genomic_DNA"/>
</dbReference>
<dbReference type="Proteomes" id="UP000055702">
    <property type="component" value="Unassembled WGS sequence"/>
</dbReference>
<keyword evidence="1" id="KW-0472">Membrane</keyword>
<dbReference type="AlphaFoldDB" id="A0A106C2M4"/>
<sequence length="93" mass="11090">MALILFNFIIPPKEIVYFGITNVVVLINRYIYITRYQQLQLIITKLNYLSYQIVFIKIYKMMCLIYSSLFNNAIVLLLVTITFKTAVRHFRCI</sequence>
<evidence type="ECO:0000313" key="3">
    <source>
        <dbReference type="Proteomes" id="UP000055702"/>
    </source>
</evidence>
<feature type="transmembrane region" description="Helical" evidence="1">
    <location>
        <begin position="65"/>
        <end position="87"/>
    </location>
</feature>
<organism evidence="2">
    <name type="scientific">Shewanella frigidimarina</name>
    <dbReference type="NCBI Taxonomy" id="56812"/>
    <lineage>
        <taxon>Bacteria</taxon>
        <taxon>Pseudomonadati</taxon>
        <taxon>Pseudomonadota</taxon>
        <taxon>Gammaproteobacteria</taxon>
        <taxon>Alteromonadales</taxon>
        <taxon>Shewanellaceae</taxon>
        <taxon>Shewanella</taxon>
    </lineage>
</organism>